<protein>
    <submittedName>
        <fullName evidence="1">Deoxyribose-phosphate aldolase</fullName>
        <ecNumber evidence="1">4.1.2.4</ecNumber>
    </submittedName>
</protein>
<dbReference type="OrthoDB" id="4421412at2"/>
<evidence type="ECO:0000313" key="1">
    <source>
        <dbReference type="EMBL" id="EFK55104.1"/>
    </source>
</evidence>
<dbReference type="SUPFAM" id="SSF51569">
    <property type="entry name" value="Aldolase"/>
    <property type="match status" value="1"/>
</dbReference>
<accession>D7WB73</accession>
<dbReference type="RefSeq" id="WP_005287029.1">
    <property type="nucleotide sequence ID" value="NZ_CM000961.1"/>
</dbReference>
<reference evidence="1" key="1">
    <citation type="submission" date="2010-06" db="EMBL/GenBank/DDBJ databases">
        <authorList>
            <person name="Muzny D."/>
            <person name="Qin X."/>
            <person name="Buhay C."/>
            <person name="Dugan-Rocha S."/>
            <person name="Ding Y."/>
            <person name="Chen G."/>
            <person name="Hawes A."/>
            <person name="Holder M."/>
            <person name="Jhangiani S."/>
            <person name="Johnson A."/>
            <person name="Khan Z."/>
            <person name="Li Z."/>
            <person name="Liu W."/>
            <person name="Liu X."/>
            <person name="Perez L."/>
            <person name="Shen H."/>
            <person name="Wang Q."/>
            <person name="Watt J."/>
            <person name="Xi L."/>
            <person name="Xin Y."/>
            <person name="Zhou J."/>
            <person name="Deng J."/>
            <person name="Jiang H."/>
            <person name="Liu Y."/>
            <person name="Qu J."/>
            <person name="Song X.-Z."/>
            <person name="Zhang L."/>
            <person name="Villasana D."/>
            <person name="Johnson A."/>
            <person name="Liu J."/>
            <person name="Liyanage D."/>
            <person name="Lorensuhewa L."/>
            <person name="Robinson T."/>
            <person name="Song A."/>
            <person name="Song B.-B."/>
            <person name="Dinh H."/>
            <person name="Thornton R."/>
            <person name="Coyle M."/>
            <person name="Francisco L."/>
            <person name="Jackson L."/>
            <person name="Javaid M."/>
            <person name="Korchina V."/>
            <person name="Kovar C."/>
            <person name="Mata R."/>
            <person name="Mathew T."/>
            <person name="Ngo R."/>
            <person name="Nguyen L."/>
            <person name="Nguyen N."/>
            <person name="Okwuonu G."/>
            <person name="Ongeri F."/>
            <person name="Pham C."/>
            <person name="Simmons D."/>
            <person name="Wilczek-Boney K."/>
            <person name="Hale W."/>
            <person name="Jakkamsetti A."/>
            <person name="Pham P."/>
            <person name="Ruth R."/>
            <person name="San Lucas F."/>
            <person name="Warren J."/>
            <person name="Zhang J."/>
            <person name="Zhao Z."/>
            <person name="Zhou C."/>
            <person name="Zhu D."/>
            <person name="Lee S."/>
            <person name="Bess C."/>
            <person name="Blankenburg K."/>
            <person name="Forbes L."/>
            <person name="Fu Q."/>
            <person name="Gubbala S."/>
            <person name="Hirani K."/>
            <person name="Jayaseelan J.C."/>
            <person name="Lara F."/>
            <person name="Munidasa M."/>
            <person name="Palculict T."/>
            <person name="Patil S."/>
            <person name="Pu L.-L."/>
            <person name="Saada N."/>
            <person name="Tang L."/>
            <person name="Weissenberger G."/>
            <person name="Zhu Y."/>
            <person name="Hemphill L."/>
            <person name="Shang Y."/>
            <person name="Youmans B."/>
            <person name="Ayvaz T."/>
            <person name="Ross M."/>
            <person name="Santibanez J."/>
            <person name="Aqrawi P."/>
            <person name="Gross S."/>
            <person name="Joshi V."/>
            <person name="Fowler G."/>
            <person name="Nazareth L."/>
            <person name="Reid J."/>
            <person name="Worley K."/>
            <person name="Petrosino J."/>
            <person name="Highlander S."/>
            <person name="Gibbs R."/>
        </authorList>
    </citation>
    <scope>NUCLEOTIDE SEQUENCE [LARGE SCALE GENOMIC DNA]</scope>
    <source>
        <strain evidence="1">ATCC 33030</strain>
    </source>
</reference>
<comment type="caution">
    <text evidence="1">The sequence shown here is derived from an EMBL/GenBank/DDBJ whole genome shotgun (WGS) entry which is preliminary data.</text>
</comment>
<dbReference type="HOGENOM" id="CLU_1352739_0_0_11"/>
<dbReference type="InterPro" id="IPR013785">
    <property type="entry name" value="Aldolase_TIM"/>
</dbReference>
<sequence>MTDDLTWLAPRVGRNRVLSGRVSDEEFASLIDVARAGHIVEPTGVTAQAAAPNTGTGDGMGSVIALIGWPTGRHHSLIKAAEARLAVDEGATEVWLAIDDTLVGTTDGLNAVLADIIAVRQVVDSRARLGVTCPAAVGVDAITQLDAVAQRGGVDLLAVELRESSEPPALNGLACETAFYGTIPTLDAALDLLLAGAARVYV</sequence>
<dbReference type="Proteomes" id="UP000004208">
    <property type="component" value="Unassembled WGS sequence"/>
</dbReference>
<evidence type="ECO:0000313" key="2">
    <source>
        <dbReference type="Proteomes" id="UP000004208"/>
    </source>
</evidence>
<proteinExistence type="predicted"/>
<name>D7WB73_9CORY</name>
<keyword evidence="2" id="KW-1185">Reference proteome</keyword>
<keyword evidence="1" id="KW-0456">Lyase</keyword>
<dbReference type="AlphaFoldDB" id="D7WB73"/>
<dbReference type="EC" id="4.1.2.4" evidence="1"/>
<dbReference type="Gene3D" id="3.20.20.70">
    <property type="entry name" value="Aldolase class I"/>
    <property type="match status" value="1"/>
</dbReference>
<dbReference type="GO" id="GO:0004139">
    <property type="term" value="F:deoxyribose-phosphate aldolase activity"/>
    <property type="evidence" value="ECO:0007669"/>
    <property type="project" value="UniProtKB-EC"/>
</dbReference>
<dbReference type="EMBL" id="ACLJ02000001">
    <property type="protein sequence ID" value="EFK55104.1"/>
    <property type="molecule type" value="Genomic_DNA"/>
</dbReference>
<dbReference type="eggNOG" id="COG0274">
    <property type="taxonomic scope" value="Bacteria"/>
</dbReference>
<gene>
    <name evidence="1" type="ORF">HMPREF0291_10362</name>
</gene>
<dbReference type="STRING" id="585529.HMPREF0291_10362"/>
<organism evidence="1 2">
    <name type="scientific">Corynebacterium genitalium ATCC 33030</name>
    <dbReference type="NCBI Taxonomy" id="585529"/>
    <lineage>
        <taxon>Bacteria</taxon>
        <taxon>Bacillati</taxon>
        <taxon>Actinomycetota</taxon>
        <taxon>Actinomycetes</taxon>
        <taxon>Mycobacteriales</taxon>
        <taxon>Corynebacteriaceae</taxon>
        <taxon>Corynebacterium</taxon>
    </lineage>
</organism>